<keyword evidence="1" id="KW-0812">Transmembrane</keyword>
<reference evidence="5" key="1">
    <citation type="submission" date="2016-07" db="EMBL/GenBank/DDBJ databases">
        <title>Frankia sp. NRRL B-16219 Genome sequencing.</title>
        <authorList>
            <person name="Ghodhbane-Gtari F."/>
            <person name="Swanson E."/>
            <person name="Gueddou A."/>
            <person name="Louati M."/>
            <person name="Nouioui I."/>
            <person name="Hezbri K."/>
            <person name="Abebe-Akele F."/>
            <person name="Simpson S."/>
            <person name="Morris K."/>
            <person name="Thomas K."/>
            <person name="Gtari M."/>
            <person name="Tisa L.S."/>
        </authorList>
    </citation>
    <scope>NUCLEOTIDE SEQUENCE [LARGE SCALE GENOMIC DNA]</scope>
    <source>
        <strain evidence="5">NRRL B-16219</strain>
    </source>
</reference>
<dbReference type="Proteomes" id="UP000179769">
    <property type="component" value="Unassembled WGS sequence"/>
</dbReference>
<feature type="transmembrane region" description="Helical" evidence="1">
    <location>
        <begin position="186"/>
        <end position="206"/>
    </location>
</feature>
<dbReference type="Pfam" id="PF03707">
    <property type="entry name" value="MHYT"/>
    <property type="match status" value="3"/>
</dbReference>
<dbReference type="EMBL" id="MAXA01000107">
    <property type="protein sequence ID" value="OHV38062.1"/>
    <property type="molecule type" value="Genomic_DNA"/>
</dbReference>
<evidence type="ECO:0000313" key="5">
    <source>
        <dbReference type="Proteomes" id="UP000179769"/>
    </source>
</evidence>
<feature type="transmembrane region" description="Helical" evidence="1">
    <location>
        <begin position="159"/>
        <end position="179"/>
    </location>
</feature>
<sequence length="325" mass="34100">MGTAANPTVVSLTAAHTHLDASYDLYFVGLSYGLAALGSFAALASATRIREHHGAKRLGWAAVTALALGGGGIWSMHFVGMVAYHIEVPVSFDLRITLLSLVIAVAVSGVGIWVVAADPFNTERLVRGGIFAGLGIAAMHYTGMAAMRTAGAIDYNPSLVLISVVIATVAATVAFWIAFHVGGIIRVLSASAVMAGAVCGMHYTAMAATRVTPDPSLYPQVGCDPFTLGILTTFGSTIVLIFIIVTALGGVTSPEFHVHRIWQDRIFVPSPRGGPVPDAPAATAARDPADHLGETDIAARDRRESTLPLRTLPRQQPATPPVMRR</sequence>
<evidence type="ECO:0000256" key="1">
    <source>
        <dbReference type="PROSITE-ProRule" id="PRU00244"/>
    </source>
</evidence>
<feature type="transmembrane region" description="Helical" evidence="1">
    <location>
        <begin position="25"/>
        <end position="46"/>
    </location>
</feature>
<keyword evidence="4" id="KW-0808">Transferase</keyword>
<evidence type="ECO:0000256" key="2">
    <source>
        <dbReference type="SAM" id="MobiDB-lite"/>
    </source>
</evidence>
<dbReference type="InterPro" id="IPR005330">
    <property type="entry name" value="MHYT_dom"/>
</dbReference>
<evidence type="ECO:0000259" key="3">
    <source>
        <dbReference type="PROSITE" id="PS50924"/>
    </source>
</evidence>
<name>A0A1S1QYC3_9ACTN</name>
<dbReference type="PANTHER" id="PTHR35152:SF1">
    <property type="entry name" value="DOMAIN SIGNALLING PROTEIN, PUTATIVE (AFU_ORTHOLOGUE AFUA_5G11310)-RELATED"/>
    <property type="match status" value="1"/>
</dbReference>
<feature type="transmembrane region" description="Helical" evidence="1">
    <location>
        <begin position="96"/>
        <end position="116"/>
    </location>
</feature>
<dbReference type="OrthoDB" id="3763366at2"/>
<keyword evidence="5" id="KW-1185">Reference proteome</keyword>
<dbReference type="AlphaFoldDB" id="A0A1S1QYC3"/>
<feature type="transmembrane region" description="Helical" evidence="1">
    <location>
        <begin position="128"/>
        <end position="147"/>
    </location>
</feature>
<keyword evidence="1" id="KW-0472">Membrane</keyword>
<feature type="transmembrane region" description="Helical" evidence="1">
    <location>
        <begin position="58"/>
        <end position="84"/>
    </location>
</feature>
<dbReference type="RefSeq" id="WP_071061415.1">
    <property type="nucleotide sequence ID" value="NZ_MAXA01000107.1"/>
</dbReference>
<keyword evidence="4" id="KW-0418">Kinase</keyword>
<comment type="caution">
    <text evidence="4">The sequence shown here is derived from an EMBL/GenBank/DDBJ whole genome shotgun (WGS) entry which is preliminary data.</text>
</comment>
<feature type="region of interest" description="Disordered" evidence="2">
    <location>
        <begin position="273"/>
        <end position="325"/>
    </location>
</feature>
<evidence type="ECO:0000313" key="4">
    <source>
        <dbReference type="EMBL" id="OHV38062.1"/>
    </source>
</evidence>
<protein>
    <submittedName>
        <fullName evidence="4">Histidine kinase</fullName>
    </submittedName>
</protein>
<feature type="transmembrane region" description="Helical" evidence="1">
    <location>
        <begin position="226"/>
        <end position="251"/>
    </location>
</feature>
<proteinExistence type="predicted"/>
<accession>A0A1S1QYC3</accession>
<feature type="compositionally biased region" description="Basic and acidic residues" evidence="2">
    <location>
        <begin position="287"/>
        <end position="305"/>
    </location>
</feature>
<dbReference type="GO" id="GO:0016020">
    <property type="term" value="C:membrane"/>
    <property type="evidence" value="ECO:0007669"/>
    <property type="project" value="UniProtKB-UniRule"/>
</dbReference>
<dbReference type="PANTHER" id="PTHR35152">
    <property type="entry name" value="DOMAIN SIGNALLING PROTEIN, PUTATIVE (AFU_ORTHOLOGUE AFUA_5G11310)-RELATED"/>
    <property type="match status" value="1"/>
</dbReference>
<gene>
    <name evidence="4" type="ORF">BBK14_33175</name>
</gene>
<feature type="domain" description="MHYT" evidence="3">
    <location>
        <begin position="23"/>
        <end position="212"/>
    </location>
</feature>
<organism evidence="4 5">
    <name type="scientific">Parafrankia soli</name>
    <dbReference type="NCBI Taxonomy" id="2599596"/>
    <lineage>
        <taxon>Bacteria</taxon>
        <taxon>Bacillati</taxon>
        <taxon>Actinomycetota</taxon>
        <taxon>Actinomycetes</taxon>
        <taxon>Frankiales</taxon>
        <taxon>Frankiaceae</taxon>
        <taxon>Parafrankia</taxon>
    </lineage>
</organism>
<dbReference type="GO" id="GO:0016301">
    <property type="term" value="F:kinase activity"/>
    <property type="evidence" value="ECO:0007669"/>
    <property type="project" value="UniProtKB-KW"/>
</dbReference>
<dbReference type="PROSITE" id="PS50924">
    <property type="entry name" value="MHYT"/>
    <property type="match status" value="1"/>
</dbReference>
<keyword evidence="1" id="KW-1133">Transmembrane helix</keyword>